<dbReference type="Pfam" id="PF08352">
    <property type="entry name" value="oligo_HPY"/>
    <property type="match status" value="1"/>
</dbReference>
<accession>A0A2V3W1J5</accession>
<evidence type="ECO:0000256" key="4">
    <source>
        <dbReference type="ARBA" id="ARBA00022475"/>
    </source>
</evidence>
<keyword evidence="3" id="KW-0813">Transport</keyword>
<keyword evidence="4" id="KW-1003">Cell membrane</keyword>
<dbReference type="FunFam" id="3.40.50.300:FF:000016">
    <property type="entry name" value="Oligopeptide ABC transporter ATP-binding component"/>
    <property type="match status" value="1"/>
</dbReference>
<dbReference type="PANTHER" id="PTHR43297:SF2">
    <property type="entry name" value="DIPEPTIDE TRANSPORT ATP-BINDING PROTEIN DPPD"/>
    <property type="match status" value="1"/>
</dbReference>
<dbReference type="InterPro" id="IPR050388">
    <property type="entry name" value="ABC_Ni/Peptide_Import"/>
</dbReference>
<protein>
    <submittedName>
        <fullName evidence="9">Peptide/nickel transport system ATP-binding protein</fullName>
    </submittedName>
</protein>
<evidence type="ECO:0000313" key="10">
    <source>
        <dbReference type="Proteomes" id="UP000247978"/>
    </source>
</evidence>
<keyword evidence="7" id="KW-0472">Membrane</keyword>
<comment type="caution">
    <text evidence="9">The sequence shown here is derived from an EMBL/GenBank/DDBJ whole genome shotgun (WGS) entry which is preliminary data.</text>
</comment>
<gene>
    <name evidence="9" type="ORF">DFR56_11777</name>
</gene>
<dbReference type="PROSITE" id="PS00211">
    <property type="entry name" value="ABC_TRANSPORTER_1"/>
    <property type="match status" value="1"/>
</dbReference>
<dbReference type="CDD" id="cd03257">
    <property type="entry name" value="ABC_NikE_OppD_transporters"/>
    <property type="match status" value="1"/>
</dbReference>
<keyword evidence="6 9" id="KW-0067">ATP-binding</keyword>
<dbReference type="PANTHER" id="PTHR43297">
    <property type="entry name" value="OLIGOPEPTIDE TRANSPORT ATP-BINDING PROTEIN APPD"/>
    <property type="match status" value="1"/>
</dbReference>
<evidence type="ECO:0000256" key="1">
    <source>
        <dbReference type="ARBA" id="ARBA00004202"/>
    </source>
</evidence>
<dbReference type="Pfam" id="PF00005">
    <property type="entry name" value="ABC_tran"/>
    <property type="match status" value="1"/>
</dbReference>
<dbReference type="OrthoDB" id="9802264at2"/>
<keyword evidence="10" id="KW-1185">Reference proteome</keyword>
<dbReference type="GO" id="GO:0016887">
    <property type="term" value="F:ATP hydrolysis activity"/>
    <property type="evidence" value="ECO:0007669"/>
    <property type="project" value="InterPro"/>
</dbReference>
<evidence type="ECO:0000259" key="8">
    <source>
        <dbReference type="PROSITE" id="PS50893"/>
    </source>
</evidence>
<evidence type="ECO:0000313" key="9">
    <source>
        <dbReference type="EMBL" id="PXW82639.1"/>
    </source>
</evidence>
<sequence length="324" mass="36168">MLTLLNIKNLKTQFQSKRQSLTVVDDVNLSIKEGETVALVGESGCGKSMTSLSIMGLVPTPTGKVDGEIVFGGVNLLDLSEKHMCKIRGKEIAMIFQDPMTSLNPVLTIGEQLIEVLTYHQKLKHNEAKEKTIETLKMVGFSNPENIIRDYPHRLSGGMRQRVMIAMAMICNPKLLIADEPTTALDVTIQAQILTLMNDLNKQFNTSILLITHDLGVVSEMAERVVVMYAGQVVEESPVDVVFDKPLHPYSEGLIGAIPNIEGEMEKLTAIPGSVPTPDQLPNHCRFAHRCPKAFDRCFKEKPSLKKVEQFRFVRCFLYEDEEV</sequence>
<dbReference type="PROSITE" id="PS50893">
    <property type="entry name" value="ABC_TRANSPORTER_2"/>
    <property type="match status" value="1"/>
</dbReference>
<dbReference type="GO" id="GO:0005524">
    <property type="term" value="F:ATP binding"/>
    <property type="evidence" value="ECO:0007669"/>
    <property type="project" value="UniProtKB-KW"/>
</dbReference>
<dbReference type="GO" id="GO:0015833">
    <property type="term" value="P:peptide transport"/>
    <property type="evidence" value="ECO:0007669"/>
    <property type="project" value="InterPro"/>
</dbReference>
<dbReference type="SUPFAM" id="SSF52540">
    <property type="entry name" value="P-loop containing nucleoside triphosphate hydrolases"/>
    <property type="match status" value="1"/>
</dbReference>
<dbReference type="NCBIfam" id="TIGR01727">
    <property type="entry name" value="oligo_HPY"/>
    <property type="match status" value="1"/>
</dbReference>
<comment type="similarity">
    <text evidence="2">Belongs to the ABC transporter superfamily.</text>
</comment>
<evidence type="ECO:0000256" key="5">
    <source>
        <dbReference type="ARBA" id="ARBA00022741"/>
    </source>
</evidence>
<dbReference type="InterPro" id="IPR017871">
    <property type="entry name" value="ABC_transporter-like_CS"/>
</dbReference>
<reference evidence="9 10" key="1">
    <citation type="submission" date="2018-05" db="EMBL/GenBank/DDBJ databases">
        <title>Genomic Encyclopedia of Type Strains, Phase IV (KMG-IV): sequencing the most valuable type-strain genomes for metagenomic binning, comparative biology and taxonomic classification.</title>
        <authorList>
            <person name="Goeker M."/>
        </authorList>
    </citation>
    <scope>NUCLEOTIDE SEQUENCE [LARGE SCALE GENOMIC DNA]</scope>
    <source>
        <strain evidence="9 10">DSM 28556</strain>
    </source>
</reference>
<dbReference type="InterPro" id="IPR003439">
    <property type="entry name" value="ABC_transporter-like_ATP-bd"/>
</dbReference>
<dbReference type="InterPro" id="IPR013563">
    <property type="entry name" value="Oligopep_ABC_C"/>
</dbReference>
<dbReference type="EMBL" id="QJJQ01000017">
    <property type="protein sequence ID" value="PXW82639.1"/>
    <property type="molecule type" value="Genomic_DNA"/>
</dbReference>
<organism evidence="9 10">
    <name type="scientific">Pseudogracilibacillus auburnensis</name>
    <dbReference type="NCBI Taxonomy" id="1494959"/>
    <lineage>
        <taxon>Bacteria</taxon>
        <taxon>Bacillati</taxon>
        <taxon>Bacillota</taxon>
        <taxon>Bacilli</taxon>
        <taxon>Bacillales</taxon>
        <taxon>Bacillaceae</taxon>
        <taxon>Pseudogracilibacillus</taxon>
    </lineage>
</organism>
<evidence type="ECO:0000256" key="6">
    <source>
        <dbReference type="ARBA" id="ARBA00022840"/>
    </source>
</evidence>
<evidence type="ECO:0000256" key="2">
    <source>
        <dbReference type="ARBA" id="ARBA00005417"/>
    </source>
</evidence>
<keyword evidence="5" id="KW-0547">Nucleotide-binding</keyword>
<dbReference type="SMART" id="SM00382">
    <property type="entry name" value="AAA"/>
    <property type="match status" value="1"/>
</dbReference>
<dbReference type="InterPro" id="IPR027417">
    <property type="entry name" value="P-loop_NTPase"/>
</dbReference>
<feature type="domain" description="ABC transporter" evidence="8">
    <location>
        <begin position="5"/>
        <end position="255"/>
    </location>
</feature>
<comment type="subcellular location">
    <subcellularLocation>
        <location evidence="1">Cell membrane</location>
        <topology evidence="1">Peripheral membrane protein</topology>
    </subcellularLocation>
</comment>
<dbReference type="Gene3D" id="3.40.50.300">
    <property type="entry name" value="P-loop containing nucleotide triphosphate hydrolases"/>
    <property type="match status" value="1"/>
</dbReference>
<proteinExistence type="inferred from homology"/>
<evidence type="ECO:0000256" key="7">
    <source>
        <dbReference type="ARBA" id="ARBA00023136"/>
    </source>
</evidence>
<dbReference type="Proteomes" id="UP000247978">
    <property type="component" value="Unassembled WGS sequence"/>
</dbReference>
<dbReference type="RefSeq" id="WP_110397025.1">
    <property type="nucleotide sequence ID" value="NZ_JADIJL010000005.1"/>
</dbReference>
<dbReference type="AlphaFoldDB" id="A0A2V3W1J5"/>
<evidence type="ECO:0000256" key="3">
    <source>
        <dbReference type="ARBA" id="ARBA00022448"/>
    </source>
</evidence>
<dbReference type="GO" id="GO:0005886">
    <property type="term" value="C:plasma membrane"/>
    <property type="evidence" value="ECO:0007669"/>
    <property type="project" value="UniProtKB-SubCell"/>
</dbReference>
<dbReference type="InterPro" id="IPR003593">
    <property type="entry name" value="AAA+_ATPase"/>
</dbReference>
<name>A0A2V3W1J5_9BACI</name>